<reference evidence="3" key="1">
    <citation type="journal article" date="2015" name="Proc. Natl. Acad. Sci. U.S.A.">
        <title>Genome sequencing of adzuki bean (Vigna angularis) provides insight into high starch and low fat accumulation and domestication.</title>
        <authorList>
            <person name="Yang K."/>
            <person name="Tian Z."/>
            <person name="Chen C."/>
            <person name="Luo L."/>
            <person name="Zhao B."/>
            <person name="Wang Z."/>
            <person name="Yu L."/>
            <person name="Li Y."/>
            <person name="Sun Y."/>
            <person name="Li W."/>
            <person name="Chen Y."/>
            <person name="Li Y."/>
            <person name="Zhang Y."/>
            <person name="Ai D."/>
            <person name="Zhao J."/>
            <person name="Shang C."/>
            <person name="Ma Y."/>
            <person name="Wu B."/>
            <person name="Wang M."/>
            <person name="Gao L."/>
            <person name="Sun D."/>
            <person name="Zhang P."/>
            <person name="Guo F."/>
            <person name="Wang W."/>
            <person name="Li Y."/>
            <person name="Wang J."/>
            <person name="Varshney R.K."/>
            <person name="Wang J."/>
            <person name="Ling H.Q."/>
            <person name="Wan P."/>
        </authorList>
    </citation>
    <scope>NUCLEOTIDE SEQUENCE</scope>
    <source>
        <strain evidence="3">cv. Jingnong 6</strain>
    </source>
</reference>
<dbReference type="Proteomes" id="UP000053144">
    <property type="component" value="Unassembled WGS sequence"/>
</dbReference>
<evidence type="ECO:0000313" key="2">
    <source>
        <dbReference type="EMBL" id="KOM25387.1"/>
    </source>
</evidence>
<proteinExistence type="predicted"/>
<organism evidence="2 3">
    <name type="scientific">Phaseolus angularis</name>
    <name type="common">Azuki bean</name>
    <name type="synonym">Vigna angularis</name>
    <dbReference type="NCBI Taxonomy" id="3914"/>
    <lineage>
        <taxon>Eukaryota</taxon>
        <taxon>Viridiplantae</taxon>
        <taxon>Streptophyta</taxon>
        <taxon>Embryophyta</taxon>
        <taxon>Tracheophyta</taxon>
        <taxon>Spermatophyta</taxon>
        <taxon>Magnoliopsida</taxon>
        <taxon>eudicotyledons</taxon>
        <taxon>Gunneridae</taxon>
        <taxon>Pentapetalae</taxon>
        <taxon>rosids</taxon>
        <taxon>fabids</taxon>
        <taxon>Fabales</taxon>
        <taxon>Fabaceae</taxon>
        <taxon>Papilionoideae</taxon>
        <taxon>50 kb inversion clade</taxon>
        <taxon>NPAAA clade</taxon>
        <taxon>indigoferoid/millettioid clade</taxon>
        <taxon>Phaseoleae</taxon>
        <taxon>Vigna</taxon>
    </lineage>
</organism>
<gene>
    <name evidence="2" type="ORF">LR48_Vigan102s004500</name>
</gene>
<feature type="region of interest" description="Disordered" evidence="1">
    <location>
        <begin position="126"/>
        <end position="158"/>
    </location>
</feature>
<feature type="region of interest" description="Disordered" evidence="1">
    <location>
        <begin position="1"/>
        <end position="83"/>
    </location>
</feature>
<feature type="compositionally biased region" description="Basic and acidic residues" evidence="1">
    <location>
        <begin position="58"/>
        <end position="75"/>
    </location>
</feature>
<protein>
    <submittedName>
        <fullName evidence="2">Uncharacterized protein</fullName>
    </submittedName>
</protein>
<evidence type="ECO:0000256" key="1">
    <source>
        <dbReference type="SAM" id="MobiDB-lite"/>
    </source>
</evidence>
<dbReference type="AlphaFoldDB" id="A0A0L9T479"/>
<sequence>MKGKSPIANTDCQFRSTPSSQQRGKTLSKLNGKARSLGSTPKSNTERTSGKSLSVNVEGREVNPSRFMMKDERTRGKSLSVNVEGRVVNPSRLLVKDERSSGKTLSVHVEGRAVNPYRLMLKDERTSDKSLSVNVEGRRIKRSQFGKRSLPQTHKSYS</sequence>
<accession>A0A0L9T479</accession>
<feature type="compositionally biased region" description="Polar residues" evidence="1">
    <location>
        <begin position="7"/>
        <end position="29"/>
    </location>
</feature>
<name>A0A0L9T479_PHAAN</name>
<dbReference type="EMBL" id="KQ258265">
    <property type="protein sequence ID" value="KOM25387.1"/>
    <property type="molecule type" value="Genomic_DNA"/>
</dbReference>
<evidence type="ECO:0000313" key="3">
    <source>
        <dbReference type="Proteomes" id="UP000053144"/>
    </source>
</evidence>
<dbReference type="Gramene" id="KOM25387">
    <property type="protein sequence ID" value="KOM25387"/>
    <property type="gene ID" value="LR48_Vigan102s004500"/>
</dbReference>